<organism evidence="2">
    <name type="scientific">Sesamum calycinum</name>
    <dbReference type="NCBI Taxonomy" id="2727403"/>
    <lineage>
        <taxon>Eukaryota</taxon>
        <taxon>Viridiplantae</taxon>
        <taxon>Streptophyta</taxon>
        <taxon>Embryophyta</taxon>
        <taxon>Tracheophyta</taxon>
        <taxon>Spermatophyta</taxon>
        <taxon>Magnoliopsida</taxon>
        <taxon>eudicotyledons</taxon>
        <taxon>Gunneridae</taxon>
        <taxon>Pentapetalae</taxon>
        <taxon>asterids</taxon>
        <taxon>lamiids</taxon>
        <taxon>Lamiales</taxon>
        <taxon>Pedaliaceae</taxon>
        <taxon>Sesamum</taxon>
    </lineage>
</organism>
<dbReference type="Pfam" id="PF00078">
    <property type="entry name" value="RVT_1"/>
    <property type="match status" value="1"/>
</dbReference>
<reference evidence="2" key="1">
    <citation type="submission" date="2020-06" db="EMBL/GenBank/DDBJ databases">
        <authorList>
            <person name="Li T."/>
            <person name="Hu X."/>
            <person name="Zhang T."/>
            <person name="Song X."/>
            <person name="Zhang H."/>
            <person name="Dai N."/>
            <person name="Sheng W."/>
            <person name="Hou X."/>
            <person name="Wei L."/>
        </authorList>
    </citation>
    <scope>NUCLEOTIDE SEQUENCE</scope>
    <source>
        <strain evidence="2">KEN8</strain>
        <tissue evidence="2">Leaf</tissue>
    </source>
</reference>
<proteinExistence type="predicted"/>
<evidence type="ECO:0000259" key="1">
    <source>
        <dbReference type="Pfam" id="PF00078"/>
    </source>
</evidence>
<dbReference type="InterPro" id="IPR043502">
    <property type="entry name" value="DNA/RNA_pol_sf"/>
</dbReference>
<dbReference type="InterPro" id="IPR000477">
    <property type="entry name" value="RT_dom"/>
</dbReference>
<dbReference type="Gene3D" id="3.30.70.270">
    <property type="match status" value="1"/>
</dbReference>
<gene>
    <name evidence="2" type="ORF">Scaly_3147900</name>
</gene>
<dbReference type="AlphaFoldDB" id="A0AAW2JFB3"/>
<dbReference type="InterPro" id="IPR043128">
    <property type="entry name" value="Rev_trsase/Diguanyl_cyclase"/>
</dbReference>
<dbReference type="SUPFAM" id="SSF56672">
    <property type="entry name" value="DNA/RNA polymerases"/>
    <property type="match status" value="1"/>
</dbReference>
<dbReference type="PANTHER" id="PTHR24559:SF439">
    <property type="entry name" value="RETROTRANSPOSON, UNCLASSIFIED-LIKE PROTEIN"/>
    <property type="match status" value="1"/>
</dbReference>
<sequence>MELLVLEFSLSRLGWCSVYRTEACVAYAKQAGTRSKRMHWMDARALRRKDAFRGERPWGDTVCDPWISDRETRRKSAIVIRESRVEGLSLNGSKGELRGANPSTRGLGWANLWSTGCYANSSAGQLSWYGRTAAQREILLYTSSRTRFLNRTSIGERCYNQQEGIYYDETFGPVIKMATEDIKHVALRSPIGIYSTKVMPFGLKNAGATYQRAMTNIFKELLHHEVECYVDDLVLQLEGPFQIVKLTLTIGFVRYPRSTGCSASVSLLYAVRNPIRLAHVPCEEVLHSLQSGLGGAGYRALTRLDHHRSKHYARVGTVRRKKPGELFASEGVNLSGLEWSILCVWVRDWLRYCQRYYCTALSPDANIEQFFDAPVVMNYWKIKRKDPWPFKRRYIGSNQDMLVRLSLESDFRHQRARGTVSGPVVAVPVAKSHGLPTKGLVSLHLHTLKLRPGGHHVLVRLVFFHEGVRQVVPLLQLRVLQGHRNAGPVKLFWKLNTNS</sequence>
<accession>A0AAW2JFB3</accession>
<dbReference type="InterPro" id="IPR053134">
    <property type="entry name" value="RNA-dir_DNA_polymerase"/>
</dbReference>
<dbReference type="Gene3D" id="3.10.10.10">
    <property type="entry name" value="HIV Type 1 Reverse Transcriptase, subunit A, domain 1"/>
    <property type="match status" value="1"/>
</dbReference>
<name>A0AAW2JFB3_9LAMI</name>
<dbReference type="PANTHER" id="PTHR24559">
    <property type="entry name" value="TRANSPOSON TY3-I GAG-POL POLYPROTEIN"/>
    <property type="match status" value="1"/>
</dbReference>
<evidence type="ECO:0000313" key="2">
    <source>
        <dbReference type="EMBL" id="KAL0293037.1"/>
    </source>
</evidence>
<dbReference type="EMBL" id="JACGWM010001428">
    <property type="protein sequence ID" value="KAL0293037.1"/>
    <property type="molecule type" value="Genomic_DNA"/>
</dbReference>
<feature type="domain" description="Reverse transcriptase" evidence="1">
    <location>
        <begin position="188"/>
        <end position="240"/>
    </location>
</feature>
<protein>
    <recommendedName>
        <fullName evidence="1">Reverse transcriptase domain-containing protein</fullName>
    </recommendedName>
</protein>
<comment type="caution">
    <text evidence="2">The sequence shown here is derived from an EMBL/GenBank/DDBJ whole genome shotgun (WGS) entry which is preliminary data.</text>
</comment>
<reference evidence="2" key="2">
    <citation type="journal article" date="2024" name="Plant">
        <title>Genomic evolution and insights into agronomic trait innovations of Sesamum species.</title>
        <authorList>
            <person name="Miao H."/>
            <person name="Wang L."/>
            <person name="Qu L."/>
            <person name="Liu H."/>
            <person name="Sun Y."/>
            <person name="Le M."/>
            <person name="Wang Q."/>
            <person name="Wei S."/>
            <person name="Zheng Y."/>
            <person name="Lin W."/>
            <person name="Duan Y."/>
            <person name="Cao H."/>
            <person name="Xiong S."/>
            <person name="Wang X."/>
            <person name="Wei L."/>
            <person name="Li C."/>
            <person name="Ma Q."/>
            <person name="Ju M."/>
            <person name="Zhao R."/>
            <person name="Li G."/>
            <person name="Mu C."/>
            <person name="Tian Q."/>
            <person name="Mei H."/>
            <person name="Zhang T."/>
            <person name="Gao T."/>
            <person name="Zhang H."/>
        </authorList>
    </citation>
    <scope>NUCLEOTIDE SEQUENCE</scope>
    <source>
        <strain evidence="2">KEN8</strain>
    </source>
</reference>